<dbReference type="OrthoDB" id="9803716at2"/>
<feature type="coiled-coil region" evidence="1">
    <location>
        <begin position="82"/>
        <end position="116"/>
    </location>
</feature>
<proteinExistence type="predicted"/>
<keyword evidence="1" id="KW-0175">Coiled coil</keyword>
<sequence length="326" mass="36312">MLTITHTHEAGTLIEGTTKGDGTSEVLKANGWRWGRSIASWFVPMSRDRMPKLYKIEGTATALRAAGFEVETEIDETTRSTADVEAAKIERQAQRVEALEAKAQRKSTVADDAERRARAAGDALPWGGEPIKIGHHSENRHRKAIDKAHRAMGASVAADRDATEAAERAATAAHTTGARYSVQTVANRIKKIEADARGTQRHIDGRREWIKDEAGRDMLSNEPIGATGAYRERLLTRLADQNDQLTYWRQIRAEQIATGKATKYSRETINKGDYVRYRFGWAEVVRANAKTVSVKTEYTWTDKIEYEALTDHKTAAEYAEARAAIS</sequence>
<gene>
    <name evidence="3" type="ORF">FQ154_09875</name>
</gene>
<organism evidence="3 4">
    <name type="scientific">Paeniglutamicibacter gangotriensis</name>
    <dbReference type="NCBI Taxonomy" id="254787"/>
    <lineage>
        <taxon>Bacteria</taxon>
        <taxon>Bacillati</taxon>
        <taxon>Actinomycetota</taxon>
        <taxon>Actinomycetes</taxon>
        <taxon>Micrococcales</taxon>
        <taxon>Micrococcaceae</taxon>
        <taxon>Paeniglutamicibacter</taxon>
    </lineage>
</organism>
<dbReference type="Pfam" id="PF12083">
    <property type="entry name" value="DUF3560"/>
    <property type="match status" value="1"/>
</dbReference>
<name>A0A5B0EDQ2_9MICC</name>
<dbReference type="AlphaFoldDB" id="A0A5B0EDQ2"/>
<evidence type="ECO:0000256" key="2">
    <source>
        <dbReference type="SAM" id="MobiDB-lite"/>
    </source>
</evidence>
<dbReference type="RefSeq" id="WP_149619569.1">
    <property type="nucleotide sequence ID" value="NZ_VOBL01000008.1"/>
</dbReference>
<evidence type="ECO:0000313" key="4">
    <source>
        <dbReference type="Proteomes" id="UP000323856"/>
    </source>
</evidence>
<reference evidence="3 4" key="1">
    <citation type="submission" date="2019-07" db="EMBL/GenBank/DDBJ databases">
        <title>Analysis of the biochemical properties, biological activity and biotechnological potential of siderophores and biosurfactants produced by Antarctic psychrotolerant bacteria.</title>
        <authorList>
            <person name="Styczynski M."/>
            <person name="Krucon T."/>
            <person name="Decewicz P."/>
            <person name="Dziewit L."/>
        </authorList>
    </citation>
    <scope>NUCLEOTIDE SEQUENCE [LARGE SCALE GENOMIC DNA]</scope>
    <source>
        <strain evidence="3 4">ANT_H27</strain>
    </source>
</reference>
<evidence type="ECO:0000313" key="3">
    <source>
        <dbReference type="EMBL" id="KAA0977194.1"/>
    </source>
</evidence>
<feature type="region of interest" description="Disordered" evidence="2">
    <location>
        <begin position="1"/>
        <end position="22"/>
    </location>
</feature>
<dbReference type="EMBL" id="VOBL01000008">
    <property type="protein sequence ID" value="KAA0977194.1"/>
    <property type="molecule type" value="Genomic_DNA"/>
</dbReference>
<accession>A0A5B0EDQ2</accession>
<protein>
    <submittedName>
        <fullName evidence="3">DUF3560 domain-containing protein</fullName>
    </submittedName>
</protein>
<dbReference type="Proteomes" id="UP000323856">
    <property type="component" value="Unassembled WGS sequence"/>
</dbReference>
<comment type="caution">
    <text evidence="3">The sequence shown here is derived from an EMBL/GenBank/DDBJ whole genome shotgun (WGS) entry which is preliminary data.</text>
</comment>
<dbReference type="InterPro" id="IPR021944">
    <property type="entry name" value="DUF3560"/>
</dbReference>
<evidence type="ECO:0000256" key="1">
    <source>
        <dbReference type="SAM" id="Coils"/>
    </source>
</evidence>